<evidence type="ECO:0000313" key="2">
    <source>
        <dbReference type="EMBL" id="KAK4210817.1"/>
    </source>
</evidence>
<dbReference type="Gene3D" id="3.40.50.11960">
    <property type="match status" value="1"/>
</dbReference>
<feature type="region of interest" description="Disordered" evidence="1">
    <location>
        <begin position="319"/>
        <end position="339"/>
    </location>
</feature>
<dbReference type="Proteomes" id="UP001301769">
    <property type="component" value="Unassembled WGS sequence"/>
</dbReference>
<dbReference type="PANTHER" id="PTHR28043:SF1">
    <property type="entry name" value="INCREASED RECOMBINATION CENTERS PROTEIN 6"/>
    <property type="match status" value="1"/>
</dbReference>
<feature type="compositionally biased region" description="Acidic residues" evidence="1">
    <location>
        <begin position="263"/>
        <end position="276"/>
    </location>
</feature>
<feature type="region of interest" description="Disordered" evidence="1">
    <location>
        <begin position="153"/>
        <end position="180"/>
    </location>
</feature>
<dbReference type="PANTHER" id="PTHR28043">
    <property type="entry name" value="INCREASED RECOMBINATION CENTERS PROTEIN 6"/>
    <property type="match status" value="1"/>
</dbReference>
<proteinExistence type="predicted"/>
<name>A0AAN7B5I5_9PEZI</name>
<feature type="compositionally biased region" description="Acidic residues" evidence="1">
    <location>
        <begin position="293"/>
        <end position="302"/>
    </location>
</feature>
<feature type="compositionally biased region" description="Acidic residues" evidence="1">
    <location>
        <begin position="324"/>
        <end position="338"/>
    </location>
</feature>
<dbReference type="Pfam" id="PF10199">
    <property type="entry name" value="Adaptin_binding"/>
    <property type="match status" value="1"/>
</dbReference>
<dbReference type="InterPro" id="IPR034627">
    <property type="entry name" value="Irc6"/>
</dbReference>
<evidence type="ECO:0000256" key="1">
    <source>
        <dbReference type="SAM" id="MobiDB-lite"/>
    </source>
</evidence>
<gene>
    <name evidence="2" type="ORF">QBC37DRAFT_376680</name>
</gene>
<feature type="region of interest" description="Disordered" evidence="1">
    <location>
        <begin position="214"/>
        <end position="306"/>
    </location>
</feature>
<dbReference type="EMBL" id="MU858165">
    <property type="protein sequence ID" value="KAK4210817.1"/>
    <property type="molecule type" value="Genomic_DNA"/>
</dbReference>
<feature type="compositionally biased region" description="Low complexity" evidence="1">
    <location>
        <begin position="277"/>
        <end position="286"/>
    </location>
</feature>
<reference evidence="2" key="1">
    <citation type="journal article" date="2023" name="Mol. Phylogenet. Evol.">
        <title>Genome-scale phylogeny and comparative genomics of the fungal order Sordariales.</title>
        <authorList>
            <person name="Hensen N."/>
            <person name="Bonometti L."/>
            <person name="Westerberg I."/>
            <person name="Brannstrom I.O."/>
            <person name="Guillou S."/>
            <person name="Cros-Aarteil S."/>
            <person name="Calhoun S."/>
            <person name="Haridas S."/>
            <person name="Kuo A."/>
            <person name="Mondo S."/>
            <person name="Pangilinan J."/>
            <person name="Riley R."/>
            <person name="LaButti K."/>
            <person name="Andreopoulos B."/>
            <person name="Lipzen A."/>
            <person name="Chen C."/>
            <person name="Yan M."/>
            <person name="Daum C."/>
            <person name="Ng V."/>
            <person name="Clum A."/>
            <person name="Steindorff A."/>
            <person name="Ohm R.A."/>
            <person name="Martin F."/>
            <person name="Silar P."/>
            <person name="Natvig D.O."/>
            <person name="Lalanne C."/>
            <person name="Gautier V."/>
            <person name="Ament-Velasquez S.L."/>
            <person name="Kruys A."/>
            <person name="Hutchinson M.I."/>
            <person name="Powell A.J."/>
            <person name="Barry K."/>
            <person name="Miller A.N."/>
            <person name="Grigoriev I.V."/>
            <person name="Debuchy R."/>
            <person name="Gladieux P."/>
            <person name="Hiltunen Thoren M."/>
            <person name="Johannesson H."/>
        </authorList>
    </citation>
    <scope>NUCLEOTIDE SEQUENCE</scope>
    <source>
        <strain evidence="2">PSN293</strain>
    </source>
</reference>
<accession>A0AAN7B5I5</accession>
<protein>
    <submittedName>
        <fullName evidence="2">Alpha and gamma adaptin binding protein p34-domain-containing protein</fullName>
    </submittedName>
</protein>
<dbReference type="AlphaFoldDB" id="A0AAN7B5I5"/>
<feature type="region of interest" description="Disordered" evidence="1">
    <location>
        <begin position="35"/>
        <end position="57"/>
    </location>
</feature>
<dbReference type="GO" id="GO:0016192">
    <property type="term" value="P:vesicle-mediated transport"/>
    <property type="evidence" value="ECO:0007669"/>
    <property type="project" value="InterPro"/>
</dbReference>
<sequence length="383" mass="41060">MAEISNPRRILAVSLADSAEHLSLVIKDLTGTLPEPAVIPPPSDSSDPSAPPSTTLAGTTHVLPLKTTYYTASVPIWLDLISSPEEWSASFLSDEAKEVLDVLGGVLVIFPLQSSSASAAAAAAKDLVSHVGRVIRQGLGGTDWEGVGLVVGVSSSSSSGSPRPLSSLPPGGEDNIAGGGREEDLDAILDEWEDYCWDSGLEFVHHRVTITHPKAQTGASSEKKDAEKGEKDERNEFGEKMGIARVREALEANEWSGGAGGGSDDDESDDAEEEGEFGSFQKGKQQQSKKDGEESDDDEEQLDFGFDKADFVGLKKAIWKGGGDDEDDDDDDEANGNDDEVKKLESMMHKLQAVRDMTAGMPDEQRKRMAKHAVDEVMKDMEL</sequence>
<feature type="compositionally biased region" description="Basic and acidic residues" evidence="1">
    <location>
        <begin position="221"/>
        <end position="239"/>
    </location>
</feature>
<feature type="compositionally biased region" description="Low complexity" evidence="1">
    <location>
        <begin position="153"/>
        <end position="172"/>
    </location>
</feature>
<dbReference type="GO" id="GO:0030674">
    <property type="term" value="F:protein-macromolecule adaptor activity"/>
    <property type="evidence" value="ECO:0007669"/>
    <property type="project" value="TreeGrafter"/>
</dbReference>
<organism evidence="2 3">
    <name type="scientific">Rhypophila decipiens</name>
    <dbReference type="NCBI Taxonomy" id="261697"/>
    <lineage>
        <taxon>Eukaryota</taxon>
        <taxon>Fungi</taxon>
        <taxon>Dikarya</taxon>
        <taxon>Ascomycota</taxon>
        <taxon>Pezizomycotina</taxon>
        <taxon>Sordariomycetes</taxon>
        <taxon>Sordariomycetidae</taxon>
        <taxon>Sordariales</taxon>
        <taxon>Naviculisporaceae</taxon>
        <taxon>Rhypophila</taxon>
    </lineage>
</organism>
<feature type="region of interest" description="Disordered" evidence="1">
    <location>
        <begin position="357"/>
        <end position="383"/>
    </location>
</feature>
<comment type="caution">
    <text evidence="2">The sequence shown here is derived from an EMBL/GenBank/DDBJ whole genome shotgun (WGS) entry which is preliminary data.</text>
</comment>
<keyword evidence="3" id="KW-1185">Reference proteome</keyword>
<feature type="compositionally biased region" description="Basic and acidic residues" evidence="1">
    <location>
        <begin position="363"/>
        <end position="383"/>
    </location>
</feature>
<evidence type="ECO:0000313" key="3">
    <source>
        <dbReference type="Proteomes" id="UP001301769"/>
    </source>
</evidence>
<reference evidence="2" key="2">
    <citation type="submission" date="2023-05" db="EMBL/GenBank/DDBJ databases">
        <authorList>
            <consortium name="Lawrence Berkeley National Laboratory"/>
            <person name="Steindorff A."/>
            <person name="Hensen N."/>
            <person name="Bonometti L."/>
            <person name="Westerberg I."/>
            <person name="Brannstrom I.O."/>
            <person name="Guillou S."/>
            <person name="Cros-Aarteil S."/>
            <person name="Calhoun S."/>
            <person name="Haridas S."/>
            <person name="Kuo A."/>
            <person name="Mondo S."/>
            <person name="Pangilinan J."/>
            <person name="Riley R."/>
            <person name="Labutti K."/>
            <person name="Andreopoulos B."/>
            <person name="Lipzen A."/>
            <person name="Chen C."/>
            <person name="Yanf M."/>
            <person name="Daum C."/>
            <person name="Ng V."/>
            <person name="Clum A."/>
            <person name="Ohm R."/>
            <person name="Martin F."/>
            <person name="Silar P."/>
            <person name="Natvig D."/>
            <person name="Lalanne C."/>
            <person name="Gautier V."/>
            <person name="Ament-Velasquez S.L."/>
            <person name="Kruys A."/>
            <person name="Hutchinson M.I."/>
            <person name="Powell A.J."/>
            <person name="Barry K."/>
            <person name="Miller A.N."/>
            <person name="Grigoriev I.V."/>
            <person name="Debuchy R."/>
            <person name="Gladieux P."/>
            <person name="Thoren M.H."/>
            <person name="Johannesson H."/>
        </authorList>
    </citation>
    <scope>NUCLEOTIDE SEQUENCE</scope>
    <source>
        <strain evidence="2">PSN293</strain>
    </source>
</reference>